<dbReference type="VEuPathDB" id="FungiDB:A9K55_000419"/>
<accession>A0A2H4SVR6</accession>
<evidence type="ECO:0000313" key="1">
    <source>
        <dbReference type="EMBL" id="ATY67203.1"/>
    </source>
</evidence>
<sequence length="282" mass="32401">MGEMLVCRIHPLCGTDAHRITAEELRRDWDIVAFIQPIPPDEIRRWLDELRPWDADCAEPYDFDLPDSYDPYYDPRVSESVSFGIRRVAYNYIGKYYVPCVSTPTLANLGMNSPGVKHLSSSDSNIHHWDVTQMFHQCDPATIRKHRLHSAIPPSSELPHLSCFLHDDEILESDGGLSTAELITIMVCYVPPEPFRPDQSYSSAHVKITVFSCSGRQVRIVQGCIDFRHYQFDVRCSDILDFNEGGMRRTKENEQRFYTFLGWILGNPVGNIKEPQHPGSRR</sequence>
<proteinExistence type="predicted"/>
<gene>
    <name evidence="1" type="ORF">A9K55_000419</name>
</gene>
<dbReference type="Proteomes" id="UP000323067">
    <property type="component" value="Chromosome i"/>
</dbReference>
<name>A0A2H4SVR6_CORMI</name>
<reference evidence="1 2" key="1">
    <citation type="journal article" date="2017" name="BMC Genomics">
        <title>Chromosome level assembly and secondary metabolite potential of the parasitic fungus Cordyceps militaris.</title>
        <authorList>
            <person name="Kramer G.J."/>
            <person name="Nodwell J.R."/>
        </authorList>
    </citation>
    <scope>NUCLEOTIDE SEQUENCE [LARGE SCALE GENOMIC DNA]</scope>
    <source>
        <strain evidence="1 2">ATCC 34164</strain>
    </source>
</reference>
<keyword evidence="1" id="KW-0808">Transferase</keyword>
<dbReference type="EMBL" id="CP023328">
    <property type="protein sequence ID" value="ATY67203.1"/>
    <property type="molecule type" value="Genomic_DNA"/>
</dbReference>
<evidence type="ECO:0000313" key="2">
    <source>
        <dbReference type="Proteomes" id="UP000323067"/>
    </source>
</evidence>
<dbReference type="VEuPathDB" id="FungiDB:CCM_09043"/>
<dbReference type="GO" id="GO:0016301">
    <property type="term" value="F:kinase activity"/>
    <property type="evidence" value="ECO:0007669"/>
    <property type="project" value="UniProtKB-KW"/>
</dbReference>
<organism evidence="1 2">
    <name type="scientific">Cordyceps militaris</name>
    <name type="common">Caterpillar fungus</name>
    <name type="synonym">Clavaria militaris</name>
    <dbReference type="NCBI Taxonomy" id="73501"/>
    <lineage>
        <taxon>Eukaryota</taxon>
        <taxon>Fungi</taxon>
        <taxon>Dikarya</taxon>
        <taxon>Ascomycota</taxon>
        <taxon>Pezizomycotina</taxon>
        <taxon>Sordariomycetes</taxon>
        <taxon>Hypocreomycetidae</taxon>
        <taxon>Hypocreales</taxon>
        <taxon>Cordycipitaceae</taxon>
        <taxon>Cordyceps</taxon>
    </lineage>
</organism>
<protein>
    <submittedName>
        <fullName evidence="1">Kinase-like domain</fullName>
    </submittedName>
</protein>
<dbReference type="OrthoDB" id="4870109at2759"/>
<dbReference type="AlphaFoldDB" id="A0A2H4SVR6"/>
<keyword evidence="1" id="KW-0418">Kinase</keyword>